<evidence type="ECO:0000259" key="14">
    <source>
        <dbReference type="Pfam" id="PF01507"/>
    </source>
</evidence>
<dbReference type="FunCoup" id="A0A286UE35">
    <property type="interactions" value="112"/>
</dbReference>
<dbReference type="PANTHER" id="PTHR23293">
    <property type="entry name" value="FAD SYNTHETASE-RELATED FMN ADENYLYLTRANSFERASE"/>
    <property type="match status" value="1"/>
</dbReference>
<dbReference type="Gene3D" id="3.40.50.620">
    <property type="entry name" value="HUPs"/>
    <property type="match status" value="1"/>
</dbReference>
<evidence type="ECO:0000313" key="15">
    <source>
        <dbReference type="EMBL" id="PAV17853.1"/>
    </source>
</evidence>
<feature type="compositionally biased region" description="Low complexity" evidence="13">
    <location>
        <begin position="333"/>
        <end position="348"/>
    </location>
</feature>
<dbReference type="Pfam" id="PF01507">
    <property type="entry name" value="PAPS_reduct"/>
    <property type="match status" value="2"/>
</dbReference>
<evidence type="ECO:0000256" key="2">
    <source>
        <dbReference type="ARBA" id="ARBA00012393"/>
    </source>
</evidence>
<comment type="pathway">
    <text evidence="1">Cofactor biosynthesis; FAD biosynthesis; FAD from FMN: step 1/1.</text>
</comment>
<keyword evidence="5" id="KW-0808">Transferase</keyword>
<sequence length="403" mass="43944">MSERAASTSLAATKAVFNPSQVAAAVQALATDTNESIAPLVREALQVIDEALDTHGQEHVSLSFNGGKDCTVLLHLYLAALGRRNPSQTLISIPTLYIPLPSPFTDLEDFIKDSVTAYNLDLYHCSPPHHHHHEQEQSQGQNNITSSTSASSSTSDLPIESVTRPTSPLPPPPLQLSQLKSADDETKGQKASKYPVGKARGGEGMRRALEAYKVAFPHIEAILVGTRRDDPHGATLSFRNMTDPDWPRFERVHPIINWSYTDIWTFLRKLEVPYCSLYDQGYTSLGSTYNTQPNPALLVTHSCVTSIPSDSKSTLDSASNSTNFSDPHDQFIPAPSASSPLDSSTLQSMKTNGRRMDSERTTPLPELVEGKAPTPKPRYKPAYELLDGSLERAGRGVSPAQKG</sequence>
<evidence type="ECO:0000256" key="7">
    <source>
        <dbReference type="ARBA" id="ARBA00022741"/>
    </source>
</evidence>
<keyword evidence="7" id="KW-0547">Nucleotide-binding</keyword>
<evidence type="ECO:0000256" key="8">
    <source>
        <dbReference type="ARBA" id="ARBA00022827"/>
    </source>
</evidence>
<comment type="catalytic activity">
    <reaction evidence="12">
        <text>FMN + ATP + H(+) = FAD + diphosphate</text>
        <dbReference type="Rhea" id="RHEA:17237"/>
        <dbReference type="ChEBI" id="CHEBI:15378"/>
        <dbReference type="ChEBI" id="CHEBI:30616"/>
        <dbReference type="ChEBI" id="CHEBI:33019"/>
        <dbReference type="ChEBI" id="CHEBI:57692"/>
        <dbReference type="ChEBI" id="CHEBI:58210"/>
        <dbReference type="EC" id="2.7.7.2"/>
    </reaction>
</comment>
<feature type="domain" description="Phosphoadenosine phosphosulphate reductase" evidence="14">
    <location>
        <begin position="60"/>
        <end position="140"/>
    </location>
</feature>
<evidence type="ECO:0000256" key="3">
    <source>
        <dbReference type="ARBA" id="ARBA00022630"/>
    </source>
</evidence>
<dbReference type="OrthoDB" id="270728at2759"/>
<evidence type="ECO:0000256" key="9">
    <source>
        <dbReference type="ARBA" id="ARBA00022840"/>
    </source>
</evidence>
<evidence type="ECO:0000313" key="16">
    <source>
        <dbReference type="Proteomes" id="UP000217199"/>
    </source>
</evidence>
<organism evidence="15 16">
    <name type="scientific">Pyrrhoderma noxium</name>
    <dbReference type="NCBI Taxonomy" id="2282107"/>
    <lineage>
        <taxon>Eukaryota</taxon>
        <taxon>Fungi</taxon>
        <taxon>Dikarya</taxon>
        <taxon>Basidiomycota</taxon>
        <taxon>Agaricomycotina</taxon>
        <taxon>Agaricomycetes</taxon>
        <taxon>Hymenochaetales</taxon>
        <taxon>Hymenochaetaceae</taxon>
        <taxon>Pyrrhoderma</taxon>
    </lineage>
</organism>
<evidence type="ECO:0000256" key="12">
    <source>
        <dbReference type="ARBA" id="ARBA00049494"/>
    </source>
</evidence>
<feature type="domain" description="Phosphoadenosine phosphosulphate reductase" evidence="14">
    <location>
        <begin position="203"/>
        <end position="293"/>
    </location>
</feature>
<keyword evidence="4" id="KW-0288">FMN</keyword>
<dbReference type="GO" id="GO:0003919">
    <property type="term" value="F:FMN adenylyltransferase activity"/>
    <property type="evidence" value="ECO:0007669"/>
    <property type="project" value="UniProtKB-EC"/>
</dbReference>
<dbReference type="InterPro" id="IPR014729">
    <property type="entry name" value="Rossmann-like_a/b/a_fold"/>
</dbReference>
<reference evidence="15 16" key="1">
    <citation type="journal article" date="2017" name="Mol. Ecol.">
        <title>Comparative and population genomic landscape of Phellinus noxius: A hypervariable fungus causing root rot in trees.</title>
        <authorList>
            <person name="Chung C.L."/>
            <person name="Lee T.J."/>
            <person name="Akiba M."/>
            <person name="Lee H.H."/>
            <person name="Kuo T.H."/>
            <person name="Liu D."/>
            <person name="Ke H.M."/>
            <person name="Yokoi T."/>
            <person name="Roa M.B."/>
            <person name="Lu M.J."/>
            <person name="Chang Y.Y."/>
            <person name="Ann P.J."/>
            <person name="Tsai J.N."/>
            <person name="Chen C.Y."/>
            <person name="Tzean S.S."/>
            <person name="Ota Y."/>
            <person name="Hattori T."/>
            <person name="Sahashi N."/>
            <person name="Liou R.F."/>
            <person name="Kikuchi T."/>
            <person name="Tsai I.J."/>
        </authorList>
    </citation>
    <scope>NUCLEOTIDE SEQUENCE [LARGE SCALE GENOMIC DNA]</scope>
    <source>
        <strain evidence="15 16">FFPRI411160</strain>
    </source>
</reference>
<dbReference type="InterPro" id="IPR002500">
    <property type="entry name" value="PAPS_reduct_dom"/>
</dbReference>
<comment type="caution">
    <text evidence="15">The sequence shown here is derived from an EMBL/GenBank/DDBJ whole genome shotgun (WGS) entry which is preliminary data.</text>
</comment>
<evidence type="ECO:0000256" key="4">
    <source>
        <dbReference type="ARBA" id="ARBA00022643"/>
    </source>
</evidence>
<dbReference type="AlphaFoldDB" id="A0A286UE35"/>
<evidence type="ECO:0000256" key="1">
    <source>
        <dbReference type="ARBA" id="ARBA00004726"/>
    </source>
</evidence>
<feature type="compositionally biased region" description="Low complexity" evidence="13">
    <location>
        <begin position="145"/>
        <end position="155"/>
    </location>
</feature>
<dbReference type="PANTHER" id="PTHR23293:SF9">
    <property type="entry name" value="FAD SYNTHASE"/>
    <property type="match status" value="1"/>
</dbReference>
<feature type="region of interest" description="Disordered" evidence="13">
    <location>
        <begin position="127"/>
        <end position="200"/>
    </location>
</feature>
<name>A0A286UE35_9AGAM</name>
<feature type="region of interest" description="Disordered" evidence="13">
    <location>
        <begin position="309"/>
        <end position="403"/>
    </location>
</feature>
<dbReference type="CDD" id="cd23948">
    <property type="entry name" value="FAD_synthase"/>
    <property type="match status" value="1"/>
</dbReference>
<keyword evidence="8" id="KW-0274">FAD</keyword>
<dbReference type="GO" id="GO:0006747">
    <property type="term" value="P:FAD biosynthetic process"/>
    <property type="evidence" value="ECO:0007669"/>
    <property type="project" value="TreeGrafter"/>
</dbReference>
<evidence type="ECO:0000256" key="11">
    <source>
        <dbReference type="ARBA" id="ARBA00031871"/>
    </source>
</evidence>
<keyword evidence="3" id="KW-0285">Flavoprotein</keyword>
<evidence type="ECO:0000256" key="10">
    <source>
        <dbReference type="ARBA" id="ARBA00031145"/>
    </source>
</evidence>
<protein>
    <recommendedName>
        <fullName evidence="2">FAD synthase</fullName>
        <ecNumber evidence="2">2.7.7.2</ecNumber>
    </recommendedName>
    <alternativeName>
        <fullName evidence="10">FAD pyrophosphorylase</fullName>
    </alternativeName>
    <alternativeName>
        <fullName evidence="11">FMN adenylyltransferase</fullName>
    </alternativeName>
</protein>
<feature type="compositionally biased region" description="Polar residues" evidence="13">
    <location>
        <begin position="309"/>
        <end position="325"/>
    </location>
</feature>
<keyword evidence="15" id="KW-0378">Hydrolase</keyword>
<keyword evidence="9" id="KW-0067">ATP-binding</keyword>
<dbReference type="Proteomes" id="UP000217199">
    <property type="component" value="Unassembled WGS sequence"/>
</dbReference>
<dbReference type="GO" id="GO:0005524">
    <property type="term" value="F:ATP binding"/>
    <property type="evidence" value="ECO:0007669"/>
    <property type="project" value="UniProtKB-KW"/>
</dbReference>
<gene>
    <name evidence="15" type="ORF">PNOK_0633900</name>
</gene>
<dbReference type="SUPFAM" id="SSF52402">
    <property type="entry name" value="Adenine nucleotide alpha hydrolases-like"/>
    <property type="match status" value="1"/>
</dbReference>
<evidence type="ECO:0000256" key="5">
    <source>
        <dbReference type="ARBA" id="ARBA00022679"/>
    </source>
</evidence>
<keyword evidence="16" id="KW-1185">Reference proteome</keyword>
<evidence type="ECO:0000256" key="6">
    <source>
        <dbReference type="ARBA" id="ARBA00022695"/>
    </source>
</evidence>
<dbReference type="EMBL" id="NBII01000006">
    <property type="protein sequence ID" value="PAV17853.1"/>
    <property type="molecule type" value="Genomic_DNA"/>
</dbReference>
<dbReference type="EC" id="2.7.7.2" evidence="2"/>
<dbReference type="InParanoid" id="A0A286UE35"/>
<proteinExistence type="predicted"/>
<dbReference type="GO" id="GO:0016787">
    <property type="term" value="F:hydrolase activity"/>
    <property type="evidence" value="ECO:0007669"/>
    <property type="project" value="UniProtKB-KW"/>
</dbReference>
<evidence type="ECO:0000256" key="13">
    <source>
        <dbReference type="SAM" id="MobiDB-lite"/>
    </source>
</evidence>
<accession>A0A286UE35</accession>
<dbReference type="STRING" id="2282107.A0A286UE35"/>
<keyword evidence="6" id="KW-0548">Nucleotidyltransferase</keyword>